<evidence type="ECO:0000256" key="5">
    <source>
        <dbReference type="PROSITE-ProRule" id="PRU01016"/>
    </source>
</evidence>
<organism evidence="6">
    <name type="scientific">uncultured Caudovirales phage</name>
    <dbReference type="NCBI Taxonomy" id="2100421"/>
    <lineage>
        <taxon>Viruses</taxon>
        <taxon>Duplodnaviria</taxon>
        <taxon>Heunggongvirae</taxon>
        <taxon>Uroviricota</taxon>
        <taxon>Caudoviricetes</taxon>
        <taxon>Peduoviridae</taxon>
        <taxon>Maltschvirus</taxon>
        <taxon>Maltschvirus maltsch</taxon>
    </lineage>
</organism>
<dbReference type="InterPro" id="IPR001525">
    <property type="entry name" value="C5_MeTfrase"/>
</dbReference>
<keyword evidence="4 5" id="KW-0949">S-adenosyl-L-methionine</keyword>
<dbReference type="Gene3D" id="3.90.120.10">
    <property type="entry name" value="DNA Methylase, subunit A, domain 2"/>
    <property type="match status" value="1"/>
</dbReference>
<dbReference type="GO" id="GO:0003886">
    <property type="term" value="F:DNA (cytosine-5-)-methyltransferase activity"/>
    <property type="evidence" value="ECO:0007669"/>
    <property type="project" value="UniProtKB-EC"/>
</dbReference>
<evidence type="ECO:0000313" key="6">
    <source>
        <dbReference type="EMBL" id="CAB4218655.1"/>
    </source>
</evidence>
<evidence type="ECO:0000256" key="1">
    <source>
        <dbReference type="ARBA" id="ARBA00011975"/>
    </source>
</evidence>
<dbReference type="SUPFAM" id="SSF53335">
    <property type="entry name" value="S-adenosyl-L-methionine-dependent methyltransferases"/>
    <property type="match status" value="1"/>
</dbReference>
<dbReference type="GO" id="GO:0003677">
    <property type="term" value="F:DNA binding"/>
    <property type="evidence" value="ECO:0007669"/>
    <property type="project" value="TreeGrafter"/>
</dbReference>
<dbReference type="PANTHER" id="PTHR10629">
    <property type="entry name" value="CYTOSINE-SPECIFIC METHYLTRANSFERASE"/>
    <property type="match status" value="1"/>
</dbReference>
<evidence type="ECO:0000256" key="4">
    <source>
        <dbReference type="ARBA" id="ARBA00022691"/>
    </source>
</evidence>
<keyword evidence="3 5" id="KW-0808">Transferase</keyword>
<dbReference type="EMBL" id="LR797460">
    <property type="protein sequence ID" value="CAB4218655.1"/>
    <property type="molecule type" value="Genomic_DNA"/>
</dbReference>
<gene>
    <name evidence="6" type="ORF">UFOVP1596_34</name>
</gene>
<reference evidence="6" key="1">
    <citation type="submission" date="2020-05" db="EMBL/GenBank/DDBJ databases">
        <authorList>
            <person name="Chiriac C."/>
            <person name="Salcher M."/>
            <person name="Ghai R."/>
            <person name="Kavagutti S V."/>
        </authorList>
    </citation>
    <scope>NUCLEOTIDE SEQUENCE</scope>
</reference>
<dbReference type="GO" id="GO:0044027">
    <property type="term" value="P:negative regulation of gene expression via chromosomal CpG island methylation"/>
    <property type="evidence" value="ECO:0007669"/>
    <property type="project" value="TreeGrafter"/>
</dbReference>
<dbReference type="PROSITE" id="PS51679">
    <property type="entry name" value="SAM_MT_C5"/>
    <property type="match status" value="1"/>
</dbReference>
<sequence length="566" mass="63223">MIYLIDLFCGAGGVTTGATQAGIEIIACVNHDPKSIKSHATNHPECKHYIEDIRTLDLSELSQMVKSLRVKDPEAVIILWASLECTNYSKAKGGKPRDADSRTLAHHLFRYLDTLNPDMLWIENVSEFMSWGPLDDKGKPISTRNGSDYIKWTNDVQTYGYKFEHKILNAADFGAYQSRVRLFLQFAKPHVPVVWPEPTHSKKPGTGTMFSALKKWMPVKDVLDFSDEGESIFERNKELVEATLARIYAGLVKYIASGDESFIAKYYSGRPAGKVIPVTGPAGTISTAGNQSLIQPKFLIKYNSLNGKTGKTVPPSVNDPAPVISTQGRLSLVQTEFLYKYYGNGDNVSSIEDPSGTVSTKDRFAKVKPVFTGAKYFLDKQYSGDHNHQSIDQPAGTILGNDKHHLVKCEHFIMNTNFNNTVGSINDPLHTITANRKYPYLINPAYGGNLRSVDDPCCTIVARQDKAPLYFVQAESGKLQIAIYETDSEMMIKIKVFMVAFGIKDIKMRMLRIKELLKIQGFPDDYYLSGTQNDQKKQIGNAVEVNQAKVLMQRTSEEIYKKVLAA</sequence>
<dbReference type="Gene3D" id="3.40.50.150">
    <property type="entry name" value="Vaccinia Virus protein VP39"/>
    <property type="match status" value="1"/>
</dbReference>
<comment type="similarity">
    <text evidence="5">Belongs to the class I-like SAM-binding methyltransferase superfamily. C5-methyltransferase family.</text>
</comment>
<dbReference type="GO" id="GO:0032259">
    <property type="term" value="P:methylation"/>
    <property type="evidence" value="ECO:0007669"/>
    <property type="project" value="UniProtKB-KW"/>
</dbReference>
<keyword evidence="2 5" id="KW-0489">Methyltransferase</keyword>
<dbReference type="EC" id="2.1.1.37" evidence="1"/>
<protein>
    <recommendedName>
        <fullName evidence="1">DNA (cytosine-5-)-methyltransferase</fullName>
        <ecNumber evidence="1">2.1.1.37</ecNumber>
    </recommendedName>
</protein>
<dbReference type="InterPro" id="IPR050390">
    <property type="entry name" value="C5-Methyltransferase"/>
</dbReference>
<evidence type="ECO:0000256" key="3">
    <source>
        <dbReference type="ARBA" id="ARBA00022679"/>
    </source>
</evidence>
<dbReference type="InterPro" id="IPR029063">
    <property type="entry name" value="SAM-dependent_MTases_sf"/>
</dbReference>
<name>A0A6J5STL4_9CAUD</name>
<feature type="active site" evidence="5">
    <location>
        <position position="85"/>
    </location>
</feature>
<dbReference type="PANTHER" id="PTHR10629:SF52">
    <property type="entry name" value="DNA (CYTOSINE-5)-METHYLTRANSFERASE 1"/>
    <property type="match status" value="1"/>
</dbReference>
<dbReference type="Pfam" id="PF00145">
    <property type="entry name" value="DNA_methylase"/>
    <property type="match status" value="2"/>
</dbReference>
<evidence type="ECO:0000256" key="2">
    <source>
        <dbReference type="ARBA" id="ARBA00022603"/>
    </source>
</evidence>
<proteinExistence type="inferred from homology"/>
<accession>A0A6J5STL4</accession>
<dbReference type="PRINTS" id="PR00105">
    <property type="entry name" value="C5METTRFRASE"/>
</dbReference>